<accession>A0A9J7BWJ1</accession>
<dbReference type="KEGG" id="orp:MOP44_09590"/>
<dbReference type="InterPro" id="IPR011991">
    <property type="entry name" value="ArsR-like_HTH"/>
</dbReference>
<dbReference type="InterPro" id="IPR013216">
    <property type="entry name" value="Methyltransf_11"/>
</dbReference>
<dbReference type="AlphaFoldDB" id="A0A9J7BWJ1"/>
<gene>
    <name evidence="2" type="ORF">MOP44_09590</name>
</gene>
<dbReference type="InterPro" id="IPR036390">
    <property type="entry name" value="WH_DNA-bd_sf"/>
</dbReference>
<evidence type="ECO:0000259" key="1">
    <source>
        <dbReference type="PROSITE" id="PS50987"/>
    </source>
</evidence>
<dbReference type="SUPFAM" id="SSF53335">
    <property type="entry name" value="S-adenosyl-L-methionine-dependent methyltransferases"/>
    <property type="match status" value="1"/>
</dbReference>
<keyword evidence="3" id="KW-1185">Reference proteome</keyword>
<dbReference type="GO" id="GO:0003700">
    <property type="term" value="F:DNA-binding transcription factor activity"/>
    <property type="evidence" value="ECO:0007669"/>
    <property type="project" value="InterPro"/>
</dbReference>
<organism evidence="2 3">
    <name type="scientific">Occallatibacter riparius</name>
    <dbReference type="NCBI Taxonomy" id="1002689"/>
    <lineage>
        <taxon>Bacteria</taxon>
        <taxon>Pseudomonadati</taxon>
        <taxon>Acidobacteriota</taxon>
        <taxon>Terriglobia</taxon>
        <taxon>Terriglobales</taxon>
        <taxon>Acidobacteriaceae</taxon>
        <taxon>Occallatibacter</taxon>
    </lineage>
</organism>
<name>A0A9J7BWJ1_9BACT</name>
<sequence length="309" mass="33799">MTSILKTLRAAADPTRLRILLVLEEEELSVAELQEILTLGQSTISSHLAQLKQAGLVEDRKAGKSSLYRILPGGGDGLLTAMLALADKEVPEAAADQAEMRRVVKKRQERMRSFFDEMAGRLGKDYVPGKSWKSLVVALLRLLPPTTVADLGAGDGSLALLFSQTAQHVIAVDSSAKMLEVAREQAARQGVRNVDFRQGDVEELPIESGSVELAFFSQSLHHALHPKRALAEAFRILKAGGRVVVLDLAKHRFEEARELYADEWLGFGEAELEQMLTEAGFSKPEVAVVDRDPDAPQFQTLLGIAVKPQ</sequence>
<dbReference type="SMART" id="SM00418">
    <property type="entry name" value="HTH_ARSR"/>
    <property type="match status" value="1"/>
</dbReference>
<dbReference type="PRINTS" id="PR00778">
    <property type="entry name" value="HTHARSR"/>
</dbReference>
<protein>
    <submittedName>
        <fullName evidence="2">Metalloregulator ArsR/SmtB family transcription factor</fullName>
    </submittedName>
</protein>
<evidence type="ECO:0000313" key="3">
    <source>
        <dbReference type="Proteomes" id="UP001059380"/>
    </source>
</evidence>
<dbReference type="PROSITE" id="PS50987">
    <property type="entry name" value="HTH_ARSR_2"/>
    <property type="match status" value="1"/>
</dbReference>
<dbReference type="Proteomes" id="UP001059380">
    <property type="component" value="Chromosome"/>
</dbReference>
<dbReference type="Gene3D" id="1.10.10.10">
    <property type="entry name" value="Winged helix-like DNA-binding domain superfamily/Winged helix DNA-binding domain"/>
    <property type="match status" value="1"/>
</dbReference>
<dbReference type="EMBL" id="CP093313">
    <property type="protein sequence ID" value="UWZ86178.1"/>
    <property type="molecule type" value="Genomic_DNA"/>
</dbReference>
<evidence type="ECO:0000313" key="2">
    <source>
        <dbReference type="EMBL" id="UWZ86178.1"/>
    </source>
</evidence>
<proteinExistence type="predicted"/>
<dbReference type="CDD" id="cd02440">
    <property type="entry name" value="AdoMet_MTases"/>
    <property type="match status" value="1"/>
</dbReference>
<dbReference type="InterPro" id="IPR001845">
    <property type="entry name" value="HTH_ArsR_DNA-bd_dom"/>
</dbReference>
<dbReference type="GO" id="GO:0008757">
    <property type="term" value="F:S-adenosylmethionine-dependent methyltransferase activity"/>
    <property type="evidence" value="ECO:0007669"/>
    <property type="project" value="InterPro"/>
</dbReference>
<dbReference type="PANTHER" id="PTHR43591">
    <property type="entry name" value="METHYLTRANSFERASE"/>
    <property type="match status" value="1"/>
</dbReference>
<dbReference type="CDD" id="cd00090">
    <property type="entry name" value="HTH_ARSR"/>
    <property type="match status" value="1"/>
</dbReference>
<dbReference type="Pfam" id="PF01022">
    <property type="entry name" value="HTH_5"/>
    <property type="match status" value="1"/>
</dbReference>
<dbReference type="InterPro" id="IPR029063">
    <property type="entry name" value="SAM-dependent_MTases_sf"/>
</dbReference>
<dbReference type="Gene3D" id="3.40.50.150">
    <property type="entry name" value="Vaccinia Virus protein VP39"/>
    <property type="match status" value="1"/>
</dbReference>
<dbReference type="Pfam" id="PF08241">
    <property type="entry name" value="Methyltransf_11"/>
    <property type="match status" value="1"/>
</dbReference>
<feature type="domain" description="HTH arsR-type" evidence="1">
    <location>
        <begin position="1"/>
        <end position="90"/>
    </location>
</feature>
<dbReference type="InterPro" id="IPR036388">
    <property type="entry name" value="WH-like_DNA-bd_sf"/>
</dbReference>
<reference evidence="2" key="1">
    <citation type="submission" date="2021-04" db="EMBL/GenBank/DDBJ databases">
        <title>Phylogenetic analysis of Acidobacteriaceae.</title>
        <authorList>
            <person name="Qiu L."/>
            <person name="Zhang Q."/>
        </authorList>
    </citation>
    <scope>NUCLEOTIDE SEQUENCE</scope>
    <source>
        <strain evidence="2">DSM 25168</strain>
    </source>
</reference>
<dbReference type="SUPFAM" id="SSF46785">
    <property type="entry name" value="Winged helix' DNA-binding domain"/>
    <property type="match status" value="1"/>
</dbReference>
<dbReference type="NCBIfam" id="NF033788">
    <property type="entry name" value="HTH_metalloreg"/>
    <property type="match status" value="1"/>
</dbReference>
<dbReference type="RefSeq" id="WP_260795822.1">
    <property type="nucleotide sequence ID" value="NZ_CP093313.1"/>
</dbReference>